<name>A0A7J7LM69_9MAGN</name>
<accession>A0A7J7LM69</accession>
<evidence type="ECO:0000256" key="8">
    <source>
        <dbReference type="PROSITE-ProRule" id="PRU00282"/>
    </source>
</evidence>
<dbReference type="InterPro" id="IPR044712">
    <property type="entry name" value="SLC25A32-like"/>
</dbReference>
<keyword evidence="7 8" id="KW-0472">Membrane</keyword>
<evidence type="ECO:0000256" key="7">
    <source>
        <dbReference type="ARBA" id="ARBA00023136"/>
    </source>
</evidence>
<evidence type="ECO:0000256" key="4">
    <source>
        <dbReference type="ARBA" id="ARBA00022692"/>
    </source>
</evidence>
<keyword evidence="5" id="KW-0677">Repeat</keyword>
<comment type="caution">
    <text evidence="10">The sequence shown here is derived from an EMBL/GenBank/DDBJ whole genome shotgun (WGS) entry which is preliminary data.</text>
</comment>
<dbReference type="InterPro" id="IPR018108">
    <property type="entry name" value="MCP_transmembrane"/>
</dbReference>
<keyword evidence="4 8" id="KW-0812">Transmembrane</keyword>
<evidence type="ECO:0000313" key="11">
    <source>
        <dbReference type="Proteomes" id="UP000541444"/>
    </source>
</evidence>
<evidence type="ECO:0000313" key="10">
    <source>
        <dbReference type="EMBL" id="KAF6143638.1"/>
    </source>
</evidence>
<proteinExistence type="inferred from homology"/>
<dbReference type="AlphaFoldDB" id="A0A7J7LM69"/>
<dbReference type="GO" id="GO:0055085">
    <property type="term" value="P:transmembrane transport"/>
    <property type="evidence" value="ECO:0007669"/>
    <property type="project" value="InterPro"/>
</dbReference>
<dbReference type="PANTHER" id="PTHR45683">
    <property type="entry name" value="MITOCHONDRIAL NICOTINAMIDE ADENINE DINUCLEOTIDE TRANSPORTER 1-RELATED-RELATED"/>
    <property type="match status" value="1"/>
</dbReference>
<dbReference type="GO" id="GO:0006862">
    <property type="term" value="P:nucleotide transport"/>
    <property type="evidence" value="ECO:0007669"/>
    <property type="project" value="InterPro"/>
</dbReference>
<evidence type="ECO:0000256" key="9">
    <source>
        <dbReference type="RuleBase" id="RU000488"/>
    </source>
</evidence>
<dbReference type="OrthoDB" id="10266426at2759"/>
<dbReference type="GO" id="GO:0016020">
    <property type="term" value="C:membrane"/>
    <property type="evidence" value="ECO:0007669"/>
    <property type="project" value="UniProtKB-SubCell"/>
</dbReference>
<dbReference type="Proteomes" id="UP000541444">
    <property type="component" value="Unassembled WGS sequence"/>
</dbReference>
<keyword evidence="11" id="KW-1185">Reference proteome</keyword>
<evidence type="ECO:0000256" key="5">
    <source>
        <dbReference type="ARBA" id="ARBA00022737"/>
    </source>
</evidence>
<dbReference type="InterPro" id="IPR023395">
    <property type="entry name" value="MCP_dom_sf"/>
</dbReference>
<comment type="similarity">
    <text evidence="2 9">Belongs to the mitochondrial carrier (TC 2.A.29) family.</text>
</comment>
<dbReference type="Pfam" id="PF00153">
    <property type="entry name" value="Mito_carr"/>
    <property type="match status" value="1"/>
</dbReference>
<dbReference type="PROSITE" id="PS50920">
    <property type="entry name" value="SOLCAR"/>
    <property type="match status" value="1"/>
</dbReference>
<comment type="subcellular location">
    <subcellularLocation>
        <location evidence="1">Membrane</location>
        <topology evidence="1">Multi-pass membrane protein</topology>
    </subcellularLocation>
</comment>
<evidence type="ECO:0000256" key="1">
    <source>
        <dbReference type="ARBA" id="ARBA00004141"/>
    </source>
</evidence>
<organism evidence="10 11">
    <name type="scientific">Kingdonia uniflora</name>
    <dbReference type="NCBI Taxonomy" id="39325"/>
    <lineage>
        <taxon>Eukaryota</taxon>
        <taxon>Viridiplantae</taxon>
        <taxon>Streptophyta</taxon>
        <taxon>Embryophyta</taxon>
        <taxon>Tracheophyta</taxon>
        <taxon>Spermatophyta</taxon>
        <taxon>Magnoliopsida</taxon>
        <taxon>Ranunculales</taxon>
        <taxon>Circaeasteraceae</taxon>
        <taxon>Kingdonia</taxon>
    </lineage>
</organism>
<dbReference type="EMBL" id="JACGCM010002202">
    <property type="protein sequence ID" value="KAF6143638.1"/>
    <property type="molecule type" value="Genomic_DNA"/>
</dbReference>
<gene>
    <name evidence="10" type="ORF">GIB67_012437</name>
</gene>
<keyword evidence="3 9" id="KW-0813">Transport</keyword>
<evidence type="ECO:0000256" key="6">
    <source>
        <dbReference type="ARBA" id="ARBA00022989"/>
    </source>
</evidence>
<reference evidence="10 11" key="1">
    <citation type="journal article" date="2020" name="IScience">
        <title>Genome Sequencing of the Endangered Kingdonia uniflora (Circaeasteraceae, Ranunculales) Reveals Potential Mechanisms of Evolutionary Specialization.</title>
        <authorList>
            <person name="Sun Y."/>
            <person name="Deng T."/>
            <person name="Zhang A."/>
            <person name="Moore M.J."/>
            <person name="Landis J.B."/>
            <person name="Lin N."/>
            <person name="Zhang H."/>
            <person name="Zhang X."/>
            <person name="Huang J."/>
            <person name="Zhang X."/>
            <person name="Sun H."/>
            <person name="Wang H."/>
        </authorList>
    </citation>
    <scope>NUCLEOTIDE SEQUENCE [LARGE SCALE GENOMIC DNA]</scope>
    <source>
        <strain evidence="10">TB1705</strain>
        <tissue evidence="10">Leaf</tissue>
    </source>
</reference>
<keyword evidence="6" id="KW-1133">Transmembrane helix</keyword>
<sequence length="141" mass="16824">MFNGDLRCIGSARRKVCGLIVSRNIVKNEGMRGMYQGLSPTILALLPNWAVYFTVYEQLKDLPIAYLISFLSNRQEGSELLLAYRYKKQIGKFIINKRPQKQCFTRRRRQRHKKQQHQQLYLPGNNLRMENYSRRKEKRKD</sequence>
<evidence type="ECO:0000256" key="2">
    <source>
        <dbReference type="ARBA" id="ARBA00006375"/>
    </source>
</evidence>
<feature type="repeat" description="Solcar" evidence="8">
    <location>
        <begin position="1"/>
        <end position="62"/>
    </location>
</feature>
<protein>
    <submittedName>
        <fullName evidence="10">Uncharacterized protein</fullName>
    </submittedName>
</protein>
<dbReference type="SUPFAM" id="SSF103506">
    <property type="entry name" value="Mitochondrial carrier"/>
    <property type="match status" value="1"/>
</dbReference>
<dbReference type="Gene3D" id="1.50.40.10">
    <property type="entry name" value="Mitochondrial carrier domain"/>
    <property type="match status" value="1"/>
</dbReference>
<evidence type="ECO:0000256" key="3">
    <source>
        <dbReference type="ARBA" id="ARBA00022448"/>
    </source>
</evidence>